<evidence type="ECO:0000259" key="2">
    <source>
        <dbReference type="PROSITE" id="PS50995"/>
    </source>
</evidence>
<keyword evidence="4" id="KW-1185">Reference proteome</keyword>
<feature type="compositionally biased region" description="Low complexity" evidence="1">
    <location>
        <begin position="160"/>
        <end position="185"/>
    </location>
</feature>
<sequence>MDALLTTPERVAIARLHALLELLPAALDKRLGAAGVTAFEYTLLETLSEAERTRMRLSALAAKTNASLPRISRVVTSLERRGLVSRAACEGDGRAINAVLTSDGAATHALSRGLYAEAVRELILTGLGSLPGDGVDQLADLARAILTSLDTARAQGDGSGTTPTPEGPSGTRDCAADPAPACPAAPTVPGSSAR</sequence>
<organism evidence="3 4">
    <name type="scientific">Leucobacter soli</name>
    <dbReference type="NCBI Taxonomy" id="2812850"/>
    <lineage>
        <taxon>Bacteria</taxon>
        <taxon>Bacillati</taxon>
        <taxon>Actinomycetota</taxon>
        <taxon>Actinomycetes</taxon>
        <taxon>Micrococcales</taxon>
        <taxon>Microbacteriaceae</taxon>
        <taxon>Leucobacter</taxon>
    </lineage>
</organism>
<evidence type="ECO:0000313" key="3">
    <source>
        <dbReference type="EMBL" id="CAG7602561.1"/>
    </source>
</evidence>
<evidence type="ECO:0000313" key="4">
    <source>
        <dbReference type="Proteomes" id="UP000693892"/>
    </source>
</evidence>
<dbReference type="InterPro" id="IPR000835">
    <property type="entry name" value="HTH_MarR-typ"/>
</dbReference>
<dbReference type="Proteomes" id="UP000693892">
    <property type="component" value="Unassembled WGS sequence"/>
</dbReference>
<dbReference type="PANTHER" id="PTHR33164">
    <property type="entry name" value="TRANSCRIPTIONAL REGULATOR, MARR FAMILY"/>
    <property type="match status" value="1"/>
</dbReference>
<dbReference type="PANTHER" id="PTHR33164:SF99">
    <property type="entry name" value="MARR FAMILY REGULATORY PROTEIN"/>
    <property type="match status" value="1"/>
</dbReference>
<protein>
    <recommendedName>
        <fullName evidence="2">HTH marR-type domain-containing protein</fullName>
    </recommendedName>
</protein>
<reference evidence="3" key="1">
    <citation type="submission" date="2021-06" db="EMBL/GenBank/DDBJ databases">
        <authorList>
            <person name="Criscuolo A."/>
        </authorList>
    </citation>
    <scope>NUCLEOTIDE SEQUENCE</scope>
    <source>
        <strain evidence="3">CIP111803</strain>
    </source>
</reference>
<proteinExistence type="predicted"/>
<dbReference type="RefSeq" id="WP_218114195.1">
    <property type="nucleotide sequence ID" value="NZ_CAJVAP010000005.1"/>
</dbReference>
<comment type="caution">
    <text evidence="3">The sequence shown here is derived from an EMBL/GenBank/DDBJ whole genome shotgun (WGS) entry which is preliminary data.</text>
</comment>
<dbReference type="GO" id="GO:0003700">
    <property type="term" value="F:DNA-binding transcription factor activity"/>
    <property type="evidence" value="ECO:0007669"/>
    <property type="project" value="InterPro"/>
</dbReference>
<evidence type="ECO:0000256" key="1">
    <source>
        <dbReference type="SAM" id="MobiDB-lite"/>
    </source>
</evidence>
<dbReference type="InterPro" id="IPR039422">
    <property type="entry name" value="MarR/SlyA-like"/>
</dbReference>
<name>A0A916NV36_9MICO</name>
<gene>
    <name evidence="3" type="ORF">LEUCIP111803_00569</name>
</gene>
<dbReference type="GO" id="GO:0006950">
    <property type="term" value="P:response to stress"/>
    <property type="evidence" value="ECO:0007669"/>
    <property type="project" value="TreeGrafter"/>
</dbReference>
<accession>A0A916NV36</accession>
<dbReference type="Pfam" id="PF01047">
    <property type="entry name" value="MarR"/>
    <property type="match status" value="1"/>
</dbReference>
<dbReference type="SMART" id="SM00347">
    <property type="entry name" value="HTH_MARR"/>
    <property type="match status" value="1"/>
</dbReference>
<dbReference type="AlphaFoldDB" id="A0A916NV36"/>
<dbReference type="EMBL" id="CAJVAP010000005">
    <property type="protein sequence ID" value="CAG7602561.1"/>
    <property type="molecule type" value="Genomic_DNA"/>
</dbReference>
<feature type="region of interest" description="Disordered" evidence="1">
    <location>
        <begin position="152"/>
        <end position="194"/>
    </location>
</feature>
<feature type="domain" description="HTH marR-type" evidence="2">
    <location>
        <begin position="1"/>
        <end position="147"/>
    </location>
</feature>
<dbReference type="PROSITE" id="PS50995">
    <property type="entry name" value="HTH_MARR_2"/>
    <property type="match status" value="1"/>
</dbReference>